<dbReference type="PIRSF" id="PIRSF000477">
    <property type="entry name" value="PurNPase"/>
    <property type="match status" value="1"/>
</dbReference>
<dbReference type="SUPFAM" id="SSF53167">
    <property type="entry name" value="Purine and uridine phosphorylases"/>
    <property type="match status" value="1"/>
</dbReference>
<reference evidence="8 9" key="1">
    <citation type="submission" date="2019-03" db="EMBL/GenBank/DDBJ databases">
        <title>Genomic Encyclopedia of Type Strains, Phase IV (KMG-IV): sequencing the most valuable type-strain genomes for metagenomic binning, comparative biology and taxonomic classification.</title>
        <authorList>
            <person name="Goeker M."/>
        </authorList>
    </citation>
    <scope>NUCLEOTIDE SEQUENCE [LARGE SCALE GENOMIC DNA]</scope>
    <source>
        <strain evidence="8 9">DSM 16998</strain>
    </source>
</reference>
<dbReference type="PANTHER" id="PTHR11904:SF9">
    <property type="entry name" value="PURINE NUCLEOSIDE PHOSPHORYLASE-RELATED"/>
    <property type="match status" value="1"/>
</dbReference>
<proteinExistence type="inferred from homology"/>
<comment type="function">
    <text evidence="5">The purine nucleoside phosphorylases catalyze the phosphorolytic breakdown of the N-glycosidic bond in the beta-(deoxy)ribonucleoside molecules, with the formation of the corresponding free purine bases and pentose-1-phosphate.</text>
</comment>
<dbReference type="InterPro" id="IPR011268">
    <property type="entry name" value="Purine_phosphorylase"/>
</dbReference>
<accession>A0A4R6QQX7</accession>
<dbReference type="EC" id="2.4.2.1" evidence="5"/>
<dbReference type="Gene3D" id="3.40.50.1580">
    <property type="entry name" value="Nucleoside phosphorylase domain"/>
    <property type="match status" value="1"/>
</dbReference>
<evidence type="ECO:0000256" key="3">
    <source>
        <dbReference type="ARBA" id="ARBA00022676"/>
    </source>
</evidence>
<dbReference type="NCBIfam" id="TIGR01697">
    <property type="entry name" value="PNPH-PUNA-XAPA"/>
    <property type="match status" value="1"/>
</dbReference>
<dbReference type="InterPro" id="IPR000845">
    <property type="entry name" value="Nucleoside_phosphorylase_d"/>
</dbReference>
<dbReference type="FunCoup" id="A0A4R6QQX7">
    <property type="interactions" value="622"/>
</dbReference>
<keyword evidence="9" id="KW-1185">Reference proteome</keyword>
<dbReference type="NCBIfam" id="NF006054">
    <property type="entry name" value="PRK08202.1"/>
    <property type="match status" value="1"/>
</dbReference>
<dbReference type="Proteomes" id="UP000295361">
    <property type="component" value="Unassembled WGS sequence"/>
</dbReference>
<dbReference type="Pfam" id="PF01048">
    <property type="entry name" value="PNP_UDP_1"/>
    <property type="match status" value="1"/>
</dbReference>
<feature type="binding site" evidence="6">
    <location>
        <position position="214"/>
    </location>
    <ligand>
        <name>phosphate</name>
        <dbReference type="ChEBI" id="CHEBI:43474"/>
    </ligand>
</feature>
<dbReference type="GO" id="GO:0005737">
    <property type="term" value="C:cytoplasm"/>
    <property type="evidence" value="ECO:0007669"/>
    <property type="project" value="TreeGrafter"/>
</dbReference>
<feature type="binding site" evidence="6">
    <location>
        <position position="32"/>
    </location>
    <ligand>
        <name>phosphate</name>
        <dbReference type="ChEBI" id="CHEBI:43474"/>
    </ligand>
</feature>
<dbReference type="RefSeq" id="WP_133700549.1">
    <property type="nucleotide sequence ID" value="NZ_SNXS01000002.1"/>
</dbReference>
<comment type="similarity">
    <text evidence="2 5">Belongs to the PNP/MTAP phosphorylase family.</text>
</comment>
<comment type="pathway">
    <text evidence="1 5">Purine metabolism; purine nucleoside salvage.</text>
</comment>
<dbReference type="EMBL" id="SNXS01000002">
    <property type="protein sequence ID" value="TDP73147.1"/>
    <property type="molecule type" value="Genomic_DNA"/>
</dbReference>
<dbReference type="OrthoDB" id="1523230at2"/>
<dbReference type="GO" id="GO:0004731">
    <property type="term" value="F:purine-nucleoside phosphorylase activity"/>
    <property type="evidence" value="ECO:0007669"/>
    <property type="project" value="UniProtKB-EC"/>
</dbReference>
<protein>
    <recommendedName>
        <fullName evidence="5">Purine nucleoside phosphorylase</fullName>
        <ecNumber evidence="5">2.4.2.1</ecNumber>
    </recommendedName>
    <alternativeName>
        <fullName evidence="5">Inosine-guanosine phosphorylase</fullName>
    </alternativeName>
</protein>
<keyword evidence="4 5" id="KW-0808">Transferase</keyword>
<evidence type="ECO:0000256" key="4">
    <source>
        <dbReference type="ARBA" id="ARBA00022679"/>
    </source>
</evidence>
<sequence>MSQMMERVDRIKASLQRHGVGEGLEVGLILGSGLGRMVDAIGDARRIPYAEIDGLPTSTAPGHAGQLVLGLLAGRRVVAMQGRFHLYEGWSAQDVACPVYAMQRLGCRHLIVTNAAGALNPDFAPGEVMLIDDHINLLGVNPLTGPNDERLGLRFPDLSRAYWPAHRELVATQAARLGTPLQRGIYVATPGPSLETSAERRFMRLAGGDAVGMSTVLEVIAANHAGLHALGLSAICNVATGSKHQQPDTIEAVLAHAAQAGVHMARLLEACLPELT</sequence>
<evidence type="ECO:0000313" key="9">
    <source>
        <dbReference type="Proteomes" id="UP000295361"/>
    </source>
</evidence>
<feature type="binding site" evidence="6">
    <location>
        <position position="63"/>
    </location>
    <ligand>
        <name>phosphate</name>
        <dbReference type="ChEBI" id="CHEBI:43474"/>
    </ligand>
</feature>
<dbReference type="CDD" id="cd09009">
    <property type="entry name" value="PNP-EcPNPII_like"/>
    <property type="match status" value="1"/>
</dbReference>
<feature type="binding site" evidence="6">
    <location>
        <begin position="83"/>
        <end position="85"/>
    </location>
    <ligand>
        <name>phosphate</name>
        <dbReference type="ChEBI" id="CHEBI:43474"/>
    </ligand>
</feature>
<feature type="binding site" evidence="6">
    <location>
        <position position="115"/>
    </location>
    <ligand>
        <name>phosphate</name>
        <dbReference type="ChEBI" id="CHEBI:43474"/>
    </ligand>
</feature>
<evidence type="ECO:0000313" key="8">
    <source>
        <dbReference type="EMBL" id="TDP73147.1"/>
    </source>
</evidence>
<dbReference type="GO" id="GO:0009116">
    <property type="term" value="P:nucleoside metabolic process"/>
    <property type="evidence" value="ECO:0007669"/>
    <property type="project" value="InterPro"/>
</dbReference>
<organism evidence="8 9">
    <name type="scientific">Roseateles toxinivorans</name>
    <dbReference type="NCBI Taxonomy" id="270368"/>
    <lineage>
        <taxon>Bacteria</taxon>
        <taxon>Pseudomonadati</taxon>
        <taxon>Pseudomonadota</taxon>
        <taxon>Betaproteobacteria</taxon>
        <taxon>Burkholderiales</taxon>
        <taxon>Sphaerotilaceae</taxon>
        <taxon>Roseateles</taxon>
    </lineage>
</organism>
<feature type="binding site" evidence="6">
    <location>
        <position position="195"/>
    </location>
    <ligand>
        <name>a purine D-ribonucleoside</name>
        <dbReference type="ChEBI" id="CHEBI:142355"/>
    </ligand>
</feature>
<evidence type="ECO:0000256" key="5">
    <source>
        <dbReference type="PIRNR" id="PIRNR000477"/>
    </source>
</evidence>
<dbReference type="PANTHER" id="PTHR11904">
    <property type="entry name" value="METHYLTHIOADENOSINE/PURINE NUCLEOSIDE PHOSPHORYLASE"/>
    <property type="match status" value="1"/>
</dbReference>
<dbReference type="InterPro" id="IPR011270">
    <property type="entry name" value="Pur_Nuc_Pase_Ino/Guo-sp"/>
</dbReference>
<feature type="binding site" evidence="6">
    <location>
        <position position="237"/>
    </location>
    <ligand>
        <name>a purine D-ribonucleoside</name>
        <dbReference type="ChEBI" id="CHEBI:142355"/>
    </ligand>
</feature>
<gene>
    <name evidence="8" type="ORF">DES47_102894</name>
</gene>
<dbReference type="UniPathway" id="UPA00606"/>
<evidence type="ECO:0000256" key="6">
    <source>
        <dbReference type="PIRSR" id="PIRSR000477-2"/>
    </source>
</evidence>
<dbReference type="NCBIfam" id="TIGR01700">
    <property type="entry name" value="PNPH"/>
    <property type="match status" value="1"/>
</dbReference>
<dbReference type="InterPro" id="IPR035994">
    <property type="entry name" value="Nucleoside_phosphorylase_sf"/>
</dbReference>
<comment type="caution">
    <text evidence="8">The sequence shown here is derived from an EMBL/GenBank/DDBJ whole genome shotgun (WGS) entry which is preliminary data.</text>
</comment>
<keyword evidence="3 5" id="KW-0328">Glycosyltransferase</keyword>
<evidence type="ECO:0000256" key="1">
    <source>
        <dbReference type="ARBA" id="ARBA00005058"/>
    </source>
</evidence>
<evidence type="ECO:0000259" key="7">
    <source>
        <dbReference type="Pfam" id="PF01048"/>
    </source>
</evidence>
<name>A0A4R6QQX7_9BURK</name>
<dbReference type="AlphaFoldDB" id="A0A4R6QQX7"/>
<feature type="domain" description="Nucleoside phosphorylase" evidence="7">
    <location>
        <begin position="26"/>
        <end position="272"/>
    </location>
</feature>
<dbReference type="InParanoid" id="A0A4R6QQX7"/>
<evidence type="ECO:0000256" key="2">
    <source>
        <dbReference type="ARBA" id="ARBA00006751"/>
    </source>
</evidence>